<organism evidence="1">
    <name type="scientific">Papilio polytes</name>
    <name type="common">Common mormon</name>
    <name type="synonym">Swallowtail butterfly</name>
    <dbReference type="NCBI Taxonomy" id="76194"/>
    <lineage>
        <taxon>Eukaryota</taxon>
        <taxon>Metazoa</taxon>
        <taxon>Ecdysozoa</taxon>
        <taxon>Arthropoda</taxon>
        <taxon>Hexapoda</taxon>
        <taxon>Insecta</taxon>
        <taxon>Pterygota</taxon>
        <taxon>Neoptera</taxon>
        <taxon>Endopterygota</taxon>
        <taxon>Lepidoptera</taxon>
        <taxon>Glossata</taxon>
        <taxon>Ditrysia</taxon>
        <taxon>Papilionoidea</taxon>
        <taxon>Papilionidae</taxon>
        <taxon>Papilioninae</taxon>
        <taxon>Papilio</taxon>
    </lineage>
</organism>
<dbReference type="EMBL" id="AK402723">
    <property type="protein sequence ID" value="BAM19345.1"/>
    <property type="molecule type" value="mRNA"/>
</dbReference>
<protein>
    <submittedName>
        <fullName evidence="1">Uncharacterized protein</fullName>
    </submittedName>
</protein>
<name>I4DN55_PAPPL</name>
<dbReference type="AlphaFoldDB" id="I4DN55"/>
<accession>I4DN55</accession>
<sequence length="60" mass="6941">MPDFQRWRPLNNVGNDATLEMSIIPYNTIKWASTAGVIVNGRLILFVNKSCYFYIKMICI</sequence>
<proteinExistence type="evidence at transcript level"/>
<evidence type="ECO:0000313" key="1">
    <source>
        <dbReference type="EMBL" id="BAM19345.1"/>
    </source>
</evidence>
<reference evidence="1" key="1">
    <citation type="journal article" date="2012" name="BMC Biol.">
        <title>Comprehensive microarray-based analysis for stage-specific larval camouflage pattern-associated genes in the swallowtail butterfly, Papilio xuthus.</title>
        <authorList>
            <person name="Futahashi R."/>
            <person name="Shirataki H."/>
            <person name="Narita T."/>
            <person name="Mita K."/>
            <person name="Fujiwara H."/>
        </authorList>
    </citation>
    <scope>NUCLEOTIDE SEQUENCE</scope>
    <source>
        <tissue evidence="1">Epidermis</tissue>
    </source>
</reference>